<reference evidence="3" key="1">
    <citation type="submission" date="2016-09" db="EMBL/GenBank/DDBJ databases">
        <authorList>
            <person name="Jeantristanb JTB J.-T."/>
            <person name="Ricardo R."/>
        </authorList>
    </citation>
    <scope>NUCLEOTIDE SEQUENCE [LARGE SCALE GENOMIC DNA]</scope>
</reference>
<name>A0A238F747_9BASI</name>
<keyword evidence="1" id="KW-0732">Signal</keyword>
<dbReference type="STRING" id="269621.A0A238F747"/>
<keyword evidence="3" id="KW-1185">Reference proteome</keyword>
<sequence>MRTVGIVSGLMAAALATVWFPVEAAATNEHMIRHIKKRALTPTATDIEILNFGLTFQVGVSFDGLKRFSAEDFAKAGLDKRVRQRFQQIAKEEKIHILAFEGILGDDAVSPCQYNFSTSIRMSTAAWFARSAEFIEGIGVAAYQTAIRELSNERFTYAYSAIMAVEARHTSYLSEVQNQSDFPVSFETALTYSQAYTVLAEFIVPGTCASQTKTTMGLNFKEPAGSSQKYYAAFLCAGTTTYEPMKRLSAGSYRVNIPTSLKGVIYIMVTTSSNNLKDSNTVAGPLVSVETD</sequence>
<feature type="chain" id="PRO_5012398729" evidence="1">
    <location>
        <begin position="25"/>
        <end position="292"/>
    </location>
</feature>
<evidence type="ECO:0000256" key="1">
    <source>
        <dbReference type="SAM" id="SignalP"/>
    </source>
</evidence>
<dbReference type="Proteomes" id="UP000198372">
    <property type="component" value="Unassembled WGS sequence"/>
</dbReference>
<protein>
    <submittedName>
        <fullName evidence="2">BQ2448_1997 protein</fullName>
    </submittedName>
</protein>
<proteinExistence type="predicted"/>
<dbReference type="OrthoDB" id="1001765at2759"/>
<feature type="signal peptide" evidence="1">
    <location>
        <begin position="1"/>
        <end position="24"/>
    </location>
</feature>
<dbReference type="PANTHER" id="PTHR38705">
    <property type="entry name" value="PROTEIN RDS1"/>
    <property type="match status" value="1"/>
</dbReference>
<evidence type="ECO:0000313" key="2">
    <source>
        <dbReference type="EMBL" id="SCV68977.1"/>
    </source>
</evidence>
<dbReference type="SUPFAM" id="SSF47240">
    <property type="entry name" value="Ferritin-like"/>
    <property type="match status" value="1"/>
</dbReference>
<organism evidence="2 3">
    <name type="scientific">Microbotryum intermedium</name>
    <dbReference type="NCBI Taxonomy" id="269621"/>
    <lineage>
        <taxon>Eukaryota</taxon>
        <taxon>Fungi</taxon>
        <taxon>Dikarya</taxon>
        <taxon>Basidiomycota</taxon>
        <taxon>Pucciniomycotina</taxon>
        <taxon>Microbotryomycetes</taxon>
        <taxon>Microbotryales</taxon>
        <taxon>Microbotryaceae</taxon>
        <taxon>Microbotryum</taxon>
    </lineage>
</organism>
<gene>
    <name evidence="2" type="ORF">BQ2448_1997</name>
</gene>
<dbReference type="InterPro" id="IPR039254">
    <property type="entry name" value="Rds1"/>
</dbReference>
<dbReference type="EMBL" id="FMSP01000004">
    <property type="protein sequence ID" value="SCV68977.1"/>
    <property type="molecule type" value="Genomic_DNA"/>
</dbReference>
<dbReference type="InterPro" id="IPR009078">
    <property type="entry name" value="Ferritin-like_SF"/>
</dbReference>
<dbReference type="Pfam" id="PF13668">
    <property type="entry name" value="Ferritin_2"/>
    <property type="match status" value="1"/>
</dbReference>
<accession>A0A238F747</accession>
<evidence type="ECO:0000313" key="3">
    <source>
        <dbReference type="Proteomes" id="UP000198372"/>
    </source>
</evidence>
<dbReference type="AlphaFoldDB" id="A0A238F747"/>
<dbReference type="PANTHER" id="PTHR38705:SF1">
    <property type="entry name" value="PROTEIN RDS1"/>
    <property type="match status" value="1"/>
</dbReference>